<dbReference type="AlphaFoldDB" id="A0A645DHS9"/>
<comment type="caution">
    <text evidence="2">The sequence shown here is derived from an EMBL/GenBank/DDBJ whole genome shotgun (WGS) entry which is preliminary data.</text>
</comment>
<organism evidence="2">
    <name type="scientific">bioreactor metagenome</name>
    <dbReference type="NCBI Taxonomy" id="1076179"/>
    <lineage>
        <taxon>unclassified sequences</taxon>
        <taxon>metagenomes</taxon>
        <taxon>ecological metagenomes</taxon>
    </lineage>
</organism>
<sequence length="128" mass="14225">MKGRFALGHCLEIYNATGEYAGTVKEEIFTFLPRFRLYLGDACIGEIQKEFTLFKPSFHVDCNGWQISGDIFAWDYDIADATGNTVAHLSKELLHLTDTYVMDIDGPQNALLVLMVALAIDAAKCSRG</sequence>
<dbReference type="InterPro" id="IPR025659">
    <property type="entry name" value="Tubby-like_C"/>
</dbReference>
<dbReference type="InterPro" id="IPR038595">
    <property type="entry name" value="LOR_sf"/>
</dbReference>
<gene>
    <name evidence="2" type="ORF">SDC9_135476</name>
</gene>
<dbReference type="Gene3D" id="2.40.160.200">
    <property type="entry name" value="LURP1-related"/>
    <property type="match status" value="1"/>
</dbReference>
<proteinExistence type="inferred from homology"/>
<reference evidence="2" key="1">
    <citation type="submission" date="2019-08" db="EMBL/GenBank/DDBJ databases">
        <authorList>
            <person name="Kucharzyk K."/>
            <person name="Murdoch R.W."/>
            <person name="Higgins S."/>
            <person name="Loffler F."/>
        </authorList>
    </citation>
    <scope>NUCLEOTIDE SEQUENCE</scope>
</reference>
<evidence type="ECO:0008006" key="3">
    <source>
        <dbReference type="Google" id="ProtNLM"/>
    </source>
</evidence>
<protein>
    <recommendedName>
        <fullName evidence="3">Tubby C 2</fullName>
    </recommendedName>
</protein>
<evidence type="ECO:0000256" key="1">
    <source>
        <dbReference type="ARBA" id="ARBA00005437"/>
    </source>
</evidence>
<dbReference type="Pfam" id="PF04525">
    <property type="entry name" value="LOR"/>
    <property type="match status" value="1"/>
</dbReference>
<comment type="similarity">
    <text evidence="1">Belongs to the LOR family.</text>
</comment>
<dbReference type="SUPFAM" id="SSF54518">
    <property type="entry name" value="Tubby C-terminal domain-like"/>
    <property type="match status" value="1"/>
</dbReference>
<dbReference type="InterPro" id="IPR007612">
    <property type="entry name" value="LOR"/>
</dbReference>
<name>A0A645DHS9_9ZZZZ</name>
<dbReference type="EMBL" id="VSSQ01035999">
    <property type="protein sequence ID" value="MPM88373.1"/>
    <property type="molecule type" value="Genomic_DNA"/>
</dbReference>
<accession>A0A645DHS9</accession>
<evidence type="ECO:0000313" key="2">
    <source>
        <dbReference type="EMBL" id="MPM88373.1"/>
    </source>
</evidence>